<sequence length="146" mass="16513">MPLQQIINITWQHNNGGTDKLSRWIRCLFSLALSERDIAVQLLDQAVTIAEDARKVRDSTPSICSSDDLIQVISSPLQQSKPYPPEELEWLATTTFNRAIDFYCTSQDVPCRLWAEKALALSNLCEDGGALHEVLQQKYQGLSWHP</sequence>
<accession>A0A8H6G004</accession>
<dbReference type="PANTHER" id="PTHR40375">
    <property type="entry name" value="SPORULATION-SPECIFIC PROTEIN 22"/>
    <property type="match status" value="1"/>
</dbReference>
<dbReference type="PANTHER" id="PTHR40375:SF2">
    <property type="entry name" value="SPORULATION-SPECIFIC PROTEIN 22"/>
    <property type="match status" value="1"/>
</dbReference>
<comment type="caution">
    <text evidence="1">The sequence shown here is derived from an EMBL/GenBank/DDBJ whole genome shotgun (WGS) entry which is preliminary data.</text>
</comment>
<dbReference type="GeneID" id="59285748"/>
<dbReference type="EMBL" id="JACCJC010000012">
    <property type="protein sequence ID" value="KAF6237882.1"/>
    <property type="molecule type" value="Genomic_DNA"/>
</dbReference>
<dbReference type="AlphaFoldDB" id="A0A8H6G004"/>
<dbReference type="GO" id="GO:0090173">
    <property type="term" value="P:regulation of synaptonemal complex assembly"/>
    <property type="evidence" value="ECO:0007669"/>
    <property type="project" value="InterPro"/>
</dbReference>
<evidence type="ECO:0000313" key="2">
    <source>
        <dbReference type="Proteomes" id="UP000578531"/>
    </source>
</evidence>
<proteinExistence type="predicted"/>
<gene>
    <name evidence="1" type="ORF">HO173_004083</name>
</gene>
<dbReference type="OrthoDB" id="5411248at2759"/>
<dbReference type="InterPro" id="IPR039057">
    <property type="entry name" value="Spo22/ZIP4"/>
</dbReference>
<protein>
    <submittedName>
        <fullName evidence="1">Uncharacterized protein</fullName>
    </submittedName>
</protein>
<reference evidence="1 2" key="1">
    <citation type="journal article" date="2020" name="Genomics">
        <title>Complete, high-quality genomes from long-read metagenomic sequencing of two wolf lichen thalli reveals enigmatic genome architecture.</title>
        <authorList>
            <person name="McKenzie S.K."/>
            <person name="Walston R.F."/>
            <person name="Allen J.L."/>
        </authorList>
    </citation>
    <scope>NUCLEOTIDE SEQUENCE [LARGE SCALE GENOMIC DNA]</scope>
    <source>
        <strain evidence="1">WasteWater2</strain>
    </source>
</reference>
<dbReference type="Proteomes" id="UP000578531">
    <property type="component" value="Unassembled WGS sequence"/>
</dbReference>
<dbReference type="RefSeq" id="XP_037167200.1">
    <property type="nucleotide sequence ID" value="XM_037306007.1"/>
</dbReference>
<organism evidence="1 2">
    <name type="scientific">Letharia columbiana</name>
    <dbReference type="NCBI Taxonomy" id="112416"/>
    <lineage>
        <taxon>Eukaryota</taxon>
        <taxon>Fungi</taxon>
        <taxon>Dikarya</taxon>
        <taxon>Ascomycota</taxon>
        <taxon>Pezizomycotina</taxon>
        <taxon>Lecanoromycetes</taxon>
        <taxon>OSLEUM clade</taxon>
        <taxon>Lecanoromycetidae</taxon>
        <taxon>Lecanorales</taxon>
        <taxon>Lecanorineae</taxon>
        <taxon>Parmeliaceae</taxon>
        <taxon>Letharia</taxon>
    </lineage>
</organism>
<keyword evidence="2" id="KW-1185">Reference proteome</keyword>
<evidence type="ECO:0000313" key="1">
    <source>
        <dbReference type="EMBL" id="KAF6237882.1"/>
    </source>
</evidence>
<name>A0A8H6G004_9LECA</name>